<dbReference type="EMBL" id="CP010951">
    <property type="protein sequence ID" value="AMO23466.1"/>
    <property type="molecule type" value="Genomic_DNA"/>
</dbReference>
<keyword evidence="2" id="KW-1185">Reference proteome</keyword>
<dbReference type="PATRIC" id="fig|94132.3.peg.2412"/>
<gene>
    <name evidence="1" type="ORF">UC35_11850</name>
</gene>
<dbReference type="Proteomes" id="UP000070433">
    <property type="component" value="Chromosome"/>
</dbReference>
<name>A0A127JU20_9BURK</name>
<dbReference type="Pfam" id="PF11162">
    <property type="entry name" value="DUF2946"/>
    <property type="match status" value="1"/>
</dbReference>
<organism evidence="1 2">
    <name type="scientific">Ramlibacter tataouinensis</name>
    <dbReference type="NCBI Taxonomy" id="94132"/>
    <lineage>
        <taxon>Bacteria</taxon>
        <taxon>Pseudomonadati</taxon>
        <taxon>Pseudomonadota</taxon>
        <taxon>Betaproteobacteria</taxon>
        <taxon>Burkholderiales</taxon>
        <taxon>Comamonadaceae</taxon>
        <taxon>Ramlibacter</taxon>
    </lineage>
</organism>
<protein>
    <recommendedName>
        <fullName evidence="3">DUF2946 domain-containing protein</fullName>
    </recommendedName>
</protein>
<proteinExistence type="predicted"/>
<reference evidence="1 2" key="1">
    <citation type="journal article" date="2014" name="Int. J. Syst. Evol. Microbiol.">
        <title>Ramlibacter solisilvae sp. nov., isolated from forest soil, and emended description of the genus Ramlibacter.</title>
        <authorList>
            <person name="Lee H.J."/>
            <person name="Lee S.H."/>
            <person name="Lee S.S."/>
            <person name="Lee J.S."/>
            <person name="Kim Y."/>
            <person name="Kim S.C."/>
            <person name="Jeon C.O."/>
        </authorList>
    </citation>
    <scope>NUCLEOTIDE SEQUENCE [LARGE SCALE GENOMIC DNA]</scope>
    <source>
        <strain evidence="1 2">5-10</strain>
    </source>
</reference>
<dbReference type="OrthoDB" id="8906767at2"/>
<dbReference type="RefSeq" id="WP_082793078.1">
    <property type="nucleotide sequence ID" value="NZ_CP010951.1"/>
</dbReference>
<evidence type="ECO:0000313" key="2">
    <source>
        <dbReference type="Proteomes" id="UP000070433"/>
    </source>
</evidence>
<dbReference type="AlphaFoldDB" id="A0A127JU20"/>
<evidence type="ECO:0000313" key="1">
    <source>
        <dbReference type="EMBL" id="AMO23466.1"/>
    </source>
</evidence>
<dbReference type="InterPro" id="IPR021333">
    <property type="entry name" value="DUF2946"/>
</dbReference>
<accession>A0A127JU20</accession>
<evidence type="ECO:0008006" key="3">
    <source>
        <dbReference type="Google" id="ProtNLM"/>
    </source>
</evidence>
<sequence>MQASPLKRRITSAVLVWFVAFVVVAGIAPWMQSAQAMDIGMDSICTSHGGPVQTNPQGGGEQDHHAADHTLKCFLCTGVSAPPATTHARPPAVAALGHALRPLVSAQLASLTRAPLPARGPPLFS</sequence>